<sequence>VYIYNLGVYLHFIDFDRKDKVVFKVTIDDIFKVPGDLKAVYVMFAIAEFESIFSFSQYMNLDNSHFEVKNESELECNLRPSVEKDLKDNKYVC</sequence>
<dbReference type="EMBL" id="CAJVPP010000323">
    <property type="protein sequence ID" value="CAG8469524.1"/>
    <property type="molecule type" value="Genomic_DNA"/>
</dbReference>
<protein>
    <submittedName>
        <fullName evidence="1">13429_t:CDS:1</fullName>
    </submittedName>
</protein>
<dbReference type="Proteomes" id="UP000789375">
    <property type="component" value="Unassembled WGS sequence"/>
</dbReference>
<proteinExistence type="predicted"/>
<comment type="caution">
    <text evidence="1">The sequence shown here is derived from an EMBL/GenBank/DDBJ whole genome shotgun (WGS) entry which is preliminary data.</text>
</comment>
<evidence type="ECO:0000313" key="2">
    <source>
        <dbReference type="Proteomes" id="UP000789375"/>
    </source>
</evidence>
<dbReference type="AlphaFoldDB" id="A0A9N8VZ68"/>
<accession>A0A9N8VZ68</accession>
<organism evidence="1 2">
    <name type="scientific">Funneliformis mosseae</name>
    <name type="common">Endomycorrhizal fungus</name>
    <name type="synonym">Glomus mosseae</name>
    <dbReference type="NCBI Taxonomy" id="27381"/>
    <lineage>
        <taxon>Eukaryota</taxon>
        <taxon>Fungi</taxon>
        <taxon>Fungi incertae sedis</taxon>
        <taxon>Mucoromycota</taxon>
        <taxon>Glomeromycotina</taxon>
        <taxon>Glomeromycetes</taxon>
        <taxon>Glomerales</taxon>
        <taxon>Glomeraceae</taxon>
        <taxon>Funneliformis</taxon>
    </lineage>
</organism>
<feature type="non-terminal residue" evidence="1">
    <location>
        <position position="93"/>
    </location>
</feature>
<name>A0A9N8VZ68_FUNMO</name>
<evidence type="ECO:0000313" key="1">
    <source>
        <dbReference type="EMBL" id="CAG8469524.1"/>
    </source>
</evidence>
<gene>
    <name evidence="1" type="ORF">FMOSSE_LOCUS2446</name>
</gene>
<reference evidence="1" key="1">
    <citation type="submission" date="2021-06" db="EMBL/GenBank/DDBJ databases">
        <authorList>
            <person name="Kallberg Y."/>
            <person name="Tangrot J."/>
            <person name="Rosling A."/>
        </authorList>
    </citation>
    <scope>NUCLEOTIDE SEQUENCE</scope>
    <source>
        <strain evidence="1">87-6 pot B 2015</strain>
    </source>
</reference>
<keyword evidence="2" id="KW-1185">Reference proteome</keyword>